<dbReference type="InterPro" id="IPR011055">
    <property type="entry name" value="Dup_hybrid_motif"/>
</dbReference>
<reference evidence="3 4" key="1">
    <citation type="submission" date="2023-04" db="EMBL/GenBank/DDBJ databases">
        <title>Spirochaete genome identified in red abalone sample constitutes a novel genus.</title>
        <authorList>
            <person name="Sharma S.P."/>
            <person name="Purcell C.M."/>
            <person name="Hyde J.R."/>
            <person name="Severin A.J."/>
        </authorList>
    </citation>
    <scope>NUCLEOTIDE SEQUENCE [LARGE SCALE GENOMIC DNA]</scope>
    <source>
        <strain evidence="3 4">SP-2023</strain>
    </source>
</reference>
<dbReference type="EMBL" id="CP123443">
    <property type="protein sequence ID" value="WGK70442.1"/>
    <property type="molecule type" value="Genomic_DNA"/>
</dbReference>
<proteinExistence type="predicted"/>
<dbReference type="CDD" id="cd12797">
    <property type="entry name" value="M23_peptidase"/>
    <property type="match status" value="1"/>
</dbReference>
<evidence type="ECO:0000313" key="4">
    <source>
        <dbReference type="Proteomes" id="UP001228690"/>
    </source>
</evidence>
<protein>
    <submittedName>
        <fullName evidence="3">M23 family metallopeptidase</fullName>
        <ecNumber evidence="3">3.4.-.-</ecNumber>
    </submittedName>
</protein>
<dbReference type="Pfam" id="PF01551">
    <property type="entry name" value="Peptidase_M23"/>
    <property type="match status" value="1"/>
</dbReference>
<feature type="region of interest" description="Disordered" evidence="1">
    <location>
        <begin position="19"/>
        <end position="42"/>
    </location>
</feature>
<dbReference type="EC" id="3.4.-.-" evidence="3"/>
<dbReference type="RefSeq" id="WP_326928650.1">
    <property type="nucleotide sequence ID" value="NZ_CP123443.1"/>
</dbReference>
<dbReference type="Gene3D" id="2.70.70.10">
    <property type="entry name" value="Glucose Permease (Domain IIA)"/>
    <property type="match status" value="1"/>
</dbReference>
<gene>
    <name evidence="3" type="ORF">P0082_05560</name>
</gene>
<evidence type="ECO:0000313" key="3">
    <source>
        <dbReference type="EMBL" id="WGK70442.1"/>
    </source>
</evidence>
<name>A0ABY8MKA3_9SPIO</name>
<accession>A0ABY8MKA3</accession>
<dbReference type="InterPro" id="IPR050570">
    <property type="entry name" value="Cell_wall_metabolism_enzyme"/>
</dbReference>
<dbReference type="PANTHER" id="PTHR21666:SF270">
    <property type="entry name" value="MUREIN HYDROLASE ACTIVATOR ENVC"/>
    <property type="match status" value="1"/>
</dbReference>
<evidence type="ECO:0000256" key="1">
    <source>
        <dbReference type="SAM" id="MobiDB-lite"/>
    </source>
</evidence>
<feature type="domain" description="M23ase beta-sheet core" evidence="2">
    <location>
        <begin position="137"/>
        <end position="218"/>
    </location>
</feature>
<keyword evidence="4" id="KW-1185">Reference proteome</keyword>
<sequence>MLFLSIQSLWANDAAANQVGNLPSDSGETQTEQEPPNPELGFGNDYQQCVGSLLDKPQITENPYLPRKLDLWVAPWSLQSGVMGYQPGTLRGEPVGGVPAASRAWVDGWPLLTNRSAVSSSLSHCSGDNQMRSIWNAVYAVKSAVVIGLGKTDSGDYGRYVLLSHDKEPGSPVTFYAHLASIEEGLEVGSRVGEGRRIAKMGSSGRGASRRVHLHLSYFSNIERILDEDGKPARMGILYRKAQNPVYFIAEGSYPTNTYIGNYHSSVYEPSFFNQLYRRFRRYHEGIDFSGNPTELIKDWQNGLSGGAVVEQYRSRADKERNPWLYELNRR</sequence>
<dbReference type="InterPro" id="IPR016047">
    <property type="entry name" value="M23ase_b-sheet_dom"/>
</dbReference>
<dbReference type="Proteomes" id="UP001228690">
    <property type="component" value="Chromosome"/>
</dbReference>
<evidence type="ECO:0000259" key="2">
    <source>
        <dbReference type="Pfam" id="PF01551"/>
    </source>
</evidence>
<dbReference type="PANTHER" id="PTHR21666">
    <property type="entry name" value="PEPTIDASE-RELATED"/>
    <property type="match status" value="1"/>
</dbReference>
<dbReference type="SUPFAM" id="SSF51261">
    <property type="entry name" value="Duplicated hybrid motif"/>
    <property type="match status" value="1"/>
</dbReference>
<keyword evidence="3" id="KW-0378">Hydrolase</keyword>
<organism evidence="3 4">
    <name type="scientific">Candidatus Haliotispira prima</name>
    <dbReference type="NCBI Taxonomy" id="3034016"/>
    <lineage>
        <taxon>Bacteria</taxon>
        <taxon>Pseudomonadati</taxon>
        <taxon>Spirochaetota</taxon>
        <taxon>Spirochaetia</taxon>
        <taxon>Spirochaetales</taxon>
        <taxon>Spirochaetaceae</taxon>
        <taxon>Candidatus Haliotispira</taxon>
    </lineage>
</organism>
<dbReference type="GO" id="GO:0016787">
    <property type="term" value="F:hydrolase activity"/>
    <property type="evidence" value="ECO:0007669"/>
    <property type="project" value="UniProtKB-KW"/>
</dbReference>